<evidence type="ECO:0000256" key="6">
    <source>
        <dbReference type="ARBA" id="ARBA00022989"/>
    </source>
</evidence>
<dbReference type="Pfam" id="PF01925">
    <property type="entry name" value="TauE"/>
    <property type="match status" value="1"/>
</dbReference>
<sequence>MELDFSLMQLVLLFSVGLIAGFIDSIAGGGGLITIPVLMLSNVPLISMLAVNKIQGVAGSSTATLTMIKKRVIKFEDVWKPFLASFVGAAIGAIAIQFFNEKALSIIIPIVLLGIGFYYLLTPSIGSVEVEPRLSESKFNYGVVPGIGFYDGAFGPGTGSFFSLSYILLRGKKIIEATGSAKALNFASNIGSMLVFVIGGHAIWSIAIVMAIGQILGAFLGSLVVISKGATWIRPMVVVMCFLMVAKYLYEQFS</sequence>
<dbReference type="InterPro" id="IPR052017">
    <property type="entry name" value="TSUP"/>
</dbReference>
<dbReference type="KEGG" id="teq:TEQUI_1355"/>
<evidence type="ECO:0000313" key="10">
    <source>
        <dbReference type="Proteomes" id="UP000007472"/>
    </source>
</evidence>
<evidence type="ECO:0000256" key="5">
    <source>
        <dbReference type="ARBA" id="ARBA00022692"/>
    </source>
</evidence>
<evidence type="ECO:0000256" key="1">
    <source>
        <dbReference type="ARBA" id="ARBA00004651"/>
    </source>
</evidence>
<feature type="transmembrane region" description="Helical" evidence="8">
    <location>
        <begin position="12"/>
        <end position="39"/>
    </location>
</feature>
<evidence type="ECO:0000256" key="2">
    <source>
        <dbReference type="ARBA" id="ARBA00009142"/>
    </source>
</evidence>
<name>A0A654KIP2_TAYEM</name>
<accession>A0A654KIP2</accession>
<dbReference type="GO" id="GO:0005886">
    <property type="term" value="C:plasma membrane"/>
    <property type="evidence" value="ECO:0007669"/>
    <property type="project" value="UniProtKB-SubCell"/>
</dbReference>
<evidence type="ECO:0000256" key="7">
    <source>
        <dbReference type="ARBA" id="ARBA00023136"/>
    </source>
</evidence>
<dbReference type="EMBL" id="CP002456">
    <property type="protein sequence ID" value="ADU92270.1"/>
    <property type="molecule type" value="Genomic_DNA"/>
</dbReference>
<dbReference type="AlphaFoldDB" id="A0A654KIP2"/>
<feature type="transmembrane region" description="Helical" evidence="8">
    <location>
        <begin position="232"/>
        <end position="250"/>
    </location>
</feature>
<gene>
    <name evidence="9" type="ordered locus">TEQUI_1355</name>
</gene>
<evidence type="ECO:0000256" key="4">
    <source>
        <dbReference type="ARBA" id="ARBA00022475"/>
    </source>
</evidence>
<protein>
    <recommendedName>
        <fullName evidence="8">Probable membrane transporter protein</fullName>
    </recommendedName>
</protein>
<keyword evidence="3" id="KW-0813">Transport</keyword>
<reference evidence="9 10" key="1">
    <citation type="journal article" date="2011" name="J. Bacteriol.">
        <title>Genome sequence of Taylorella equigenitalis MCE9, the causative agent of contagious equine metritis.</title>
        <authorList>
            <person name="Hebert L."/>
            <person name="Moumen B."/>
            <person name="Duquesne F."/>
            <person name="Breuil M.F."/>
            <person name="Laugier C."/>
            <person name="Batto J.M."/>
            <person name="Renault P."/>
            <person name="Petry S."/>
        </authorList>
    </citation>
    <scope>NUCLEOTIDE SEQUENCE [LARGE SCALE GENOMIC DNA]</scope>
    <source>
        <strain evidence="9 10">MCE9</strain>
    </source>
</reference>
<keyword evidence="7 8" id="KW-0472">Membrane</keyword>
<feature type="transmembrane region" description="Helical" evidence="8">
    <location>
        <begin position="190"/>
        <end position="220"/>
    </location>
</feature>
<comment type="similarity">
    <text evidence="2 8">Belongs to the 4-toluene sulfonate uptake permease (TSUP) (TC 2.A.102) family.</text>
</comment>
<dbReference type="InterPro" id="IPR002781">
    <property type="entry name" value="TM_pro_TauE-like"/>
</dbReference>
<keyword evidence="4 8" id="KW-1003">Cell membrane</keyword>
<evidence type="ECO:0000313" key="9">
    <source>
        <dbReference type="EMBL" id="ADU92270.1"/>
    </source>
</evidence>
<proteinExistence type="inferred from homology"/>
<feature type="transmembrane region" description="Helical" evidence="8">
    <location>
        <begin position="78"/>
        <end position="96"/>
    </location>
</feature>
<evidence type="ECO:0000256" key="3">
    <source>
        <dbReference type="ARBA" id="ARBA00022448"/>
    </source>
</evidence>
<comment type="subcellular location">
    <subcellularLocation>
        <location evidence="1 8">Cell membrane</location>
        <topology evidence="1 8">Multi-pass membrane protein</topology>
    </subcellularLocation>
</comment>
<evidence type="ECO:0000256" key="8">
    <source>
        <dbReference type="RuleBase" id="RU363041"/>
    </source>
</evidence>
<dbReference type="Proteomes" id="UP000007472">
    <property type="component" value="Chromosome"/>
</dbReference>
<keyword evidence="6 8" id="KW-1133">Transmembrane helix</keyword>
<feature type="transmembrane region" description="Helical" evidence="8">
    <location>
        <begin position="141"/>
        <end position="169"/>
    </location>
</feature>
<keyword evidence="5 8" id="KW-0812">Transmembrane</keyword>
<feature type="transmembrane region" description="Helical" evidence="8">
    <location>
        <begin position="103"/>
        <end position="121"/>
    </location>
</feature>
<dbReference type="PANTHER" id="PTHR30269:SF0">
    <property type="entry name" value="MEMBRANE TRANSPORTER PROTEIN YFCA-RELATED"/>
    <property type="match status" value="1"/>
</dbReference>
<dbReference type="PANTHER" id="PTHR30269">
    <property type="entry name" value="TRANSMEMBRANE PROTEIN YFCA"/>
    <property type="match status" value="1"/>
</dbReference>
<organism evidence="9 10">
    <name type="scientific">Taylorella equigenitalis (strain MCE9)</name>
    <dbReference type="NCBI Taxonomy" id="937774"/>
    <lineage>
        <taxon>Bacteria</taxon>
        <taxon>Pseudomonadati</taxon>
        <taxon>Pseudomonadota</taxon>
        <taxon>Betaproteobacteria</taxon>
        <taxon>Burkholderiales</taxon>
        <taxon>Alcaligenaceae</taxon>
        <taxon>Taylorella</taxon>
    </lineage>
</organism>